<dbReference type="Proteomes" id="UP000268350">
    <property type="component" value="Unassembled WGS sequence"/>
</dbReference>
<proteinExistence type="predicted"/>
<keyword evidence="3" id="KW-1185">Reference proteome</keyword>
<feature type="compositionally biased region" description="Basic and acidic residues" evidence="1">
    <location>
        <begin position="41"/>
        <end position="61"/>
    </location>
</feature>
<accession>A0A3B0JM98</accession>
<evidence type="ECO:0000256" key="1">
    <source>
        <dbReference type="SAM" id="MobiDB-lite"/>
    </source>
</evidence>
<reference evidence="3" key="1">
    <citation type="submission" date="2018-01" db="EMBL/GenBank/DDBJ databases">
        <authorList>
            <person name="Alioto T."/>
            <person name="Alioto T."/>
        </authorList>
    </citation>
    <scope>NUCLEOTIDE SEQUENCE [LARGE SCALE GENOMIC DNA]</scope>
</reference>
<sequence>MMEDKDKALQEIANSADVTSQGIRKMEQEQLQRFLPVAPAKADKLSAESKPPKKIKQDPKKPKSKVHFKLSFELNNNKS</sequence>
<dbReference type="AlphaFoldDB" id="A0A3B0JM98"/>
<feature type="region of interest" description="Disordered" evidence="1">
    <location>
        <begin position="35"/>
        <end position="79"/>
    </location>
</feature>
<evidence type="ECO:0000313" key="3">
    <source>
        <dbReference type="Proteomes" id="UP000268350"/>
    </source>
</evidence>
<organism evidence="2 3">
    <name type="scientific">Drosophila guanche</name>
    <name type="common">Fruit fly</name>
    <dbReference type="NCBI Taxonomy" id="7266"/>
    <lineage>
        <taxon>Eukaryota</taxon>
        <taxon>Metazoa</taxon>
        <taxon>Ecdysozoa</taxon>
        <taxon>Arthropoda</taxon>
        <taxon>Hexapoda</taxon>
        <taxon>Insecta</taxon>
        <taxon>Pterygota</taxon>
        <taxon>Neoptera</taxon>
        <taxon>Endopterygota</taxon>
        <taxon>Diptera</taxon>
        <taxon>Brachycera</taxon>
        <taxon>Muscomorpha</taxon>
        <taxon>Ephydroidea</taxon>
        <taxon>Drosophilidae</taxon>
        <taxon>Drosophila</taxon>
        <taxon>Sophophora</taxon>
    </lineage>
</organism>
<evidence type="ECO:0000313" key="2">
    <source>
        <dbReference type="EMBL" id="SPP76560.1"/>
    </source>
</evidence>
<name>A0A3B0JM98_DROGU</name>
<gene>
    <name evidence="2" type="ORF">DGUA_6G007111</name>
</gene>
<dbReference type="EMBL" id="OUUW01000002">
    <property type="protein sequence ID" value="SPP76560.1"/>
    <property type="molecule type" value="Genomic_DNA"/>
</dbReference>
<protein>
    <submittedName>
        <fullName evidence="2">Uncharacterized protein</fullName>
    </submittedName>
</protein>